<sequence>MQLARTVDGGLPPLAWCVRVTAGRADAVHGPAVVSRPDLLHDGAWAGPVAEGRPDQVLSCGSGVVRRGDVLRVVTPEVPFDRVHLVEADGALHLSNSLPFLLAATDDALDPEHLWYRSRMRAVEHGTRLAPTHIPTRRGRRVRVLLGDLADITDDGTVRVRHRPLASPVRDFADLRQRLSTTVAAVVANAGDEDRPSPLRPLVTMSSGYDATAAAVLAAEAGVSEAVTMLRRDEDGSLLDHPATAARVLGLDLVEVERDRWRHRTDLPEAELAATATSLMDVTTLTLEDHLPGRLLIVGYCGDNVWSTTNHRTAPDVVQGYGDLSGRGLAEHRLRVGYAVLAPAAIDHTAHPSMLRLARSAEMAPWRVGGRYDRPVPRRIAEDAGVPRGEFATRKLAGSGRVGSSRQAYPRADVDRVGRDLEEVLTPAGVASYTAHLRTVDVGSAQRAMRVGGALWWAYHRLDAVDHRVGARLERLGVRGLVPRRAKARMARWAHVHPDLTAWWPHWGVEVLRGRYRGRAPG</sequence>
<protein>
    <recommendedName>
        <fullName evidence="3">Asparagine synthase</fullName>
    </recommendedName>
</protein>
<name>A0AAE9Y4D0_9ACTN</name>
<evidence type="ECO:0008006" key="3">
    <source>
        <dbReference type="Google" id="ProtNLM"/>
    </source>
</evidence>
<gene>
    <name evidence="1" type="ORF">PO878_15205</name>
</gene>
<dbReference type="Proteomes" id="UP001216390">
    <property type="component" value="Chromosome"/>
</dbReference>
<evidence type="ECO:0000313" key="2">
    <source>
        <dbReference type="Proteomes" id="UP001216390"/>
    </source>
</evidence>
<reference evidence="1" key="1">
    <citation type="submission" date="2023-01" db="EMBL/GenBank/DDBJ databases">
        <title>The diversity of Class Acidimicrobiia in South China Sea sediment environments and the proposal of Iamia marina sp. nov., a novel species of the genus Iamia.</title>
        <authorList>
            <person name="He Y."/>
            <person name="Tian X."/>
        </authorList>
    </citation>
    <scope>NUCLEOTIDE SEQUENCE</scope>
    <source>
        <strain evidence="1">DSM 19957</strain>
    </source>
</reference>
<dbReference type="AlphaFoldDB" id="A0AAE9Y4D0"/>
<proteinExistence type="predicted"/>
<organism evidence="1 2">
    <name type="scientific">Iamia majanohamensis</name>
    <dbReference type="NCBI Taxonomy" id="467976"/>
    <lineage>
        <taxon>Bacteria</taxon>
        <taxon>Bacillati</taxon>
        <taxon>Actinomycetota</taxon>
        <taxon>Acidimicrobiia</taxon>
        <taxon>Acidimicrobiales</taxon>
        <taxon>Iamiaceae</taxon>
        <taxon>Iamia</taxon>
    </lineage>
</organism>
<dbReference type="KEGG" id="ima:PO878_15205"/>
<evidence type="ECO:0000313" key="1">
    <source>
        <dbReference type="EMBL" id="WCO65850.1"/>
    </source>
</evidence>
<dbReference type="EMBL" id="CP116942">
    <property type="protein sequence ID" value="WCO65850.1"/>
    <property type="molecule type" value="Genomic_DNA"/>
</dbReference>
<accession>A0AAE9Y4D0</accession>
<keyword evidence="2" id="KW-1185">Reference proteome</keyword>
<dbReference type="RefSeq" id="WP_272735376.1">
    <property type="nucleotide sequence ID" value="NZ_CP116942.1"/>
</dbReference>